<dbReference type="Proteomes" id="UP000244527">
    <property type="component" value="Chromosome"/>
</dbReference>
<dbReference type="InterPro" id="IPR028974">
    <property type="entry name" value="TSP_type-3_rpt"/>
</dbReference>
<evidence type="ECO:0000313" key="3">
    <source>
        <dbReference type="EMBL" id="AWG21803.1"/>
    </source>
</evidence>
<dbReference type="OrthoDB" id="9765926at2"/>
<evidence type="ECO:0000256" key="1">
    <source>
        <dbReference type="SAM" id="SignalP"/>
    </source>
</evidence>
<dbReference type="GO" id="GO:0005509">
    <property type="term" value="F:calcium ion binding"/>
    <property type="evidence" value="ECO:0007669"/>
    <property type="project" value="InterPro"/>
</dbReference>
<dbReference type="Pfam" id="PF13585">
    <property type="entry name" value="CHU_C"/>
    <property type="match status" value="1"/>
</dbReference>
<keyword evidence="4" id="KW-1185">Reference proteome</keyword>
<protein>
    <recommendedName>
        <fullName evidence="2">IgGFc-binding protein N-terminal domain-containing protein</fullName>
    </recommendedName>
</protein>
<name>A0A2S1LDH0_9FLAO</name>
<evidence type="ECO:0000313" key="4">
    <source>
        <dbReference type="Proteomes" id="UP000244527"/>
    </source>
</evidence>
<feature type="domain" description="IgGFc-binding protein N-terminal" evidence="2">
    <location>
        <begin position="136"/>
        <end position="435"/>
    </location>
</feature>
<dbReference type="RefSeq" id="WP_108740738.1">
    <property type="nucleotide sequence ID" value="NZ_CP020918.1"/>
</dbReference>
<dbReference type="SUPFAM" id="SSF103647">
    <property type="entry name" value="TSP type-3 repeat"/>
    <property type="match status" value="1"/>
</dbReference>
<dbReference type="InterPro" id="IPR026341">
    <property type="entry name" value="T9SS_type_B"/>
</dbReference>
<accession>A0A2S1LDH0</accession>
<organism evidence="3 4">
    <name type="scientific">Flavobacterium faecale</name>
    <dbReference type="NCBI Taxonomy" id="1355330"/>
    <lineage>
        <taxon>Bacteria</taxon>
        <taxon>Pseudomonadati</taxon>
        <taxon>Bacteroidota</taxon>
        <taxon>Flavobacteriia</taxon>
        <taxon>Flavobacteriales</taxon>
        <taxon>Flavobacteriaceae</taxon>
        <taxon>Flavobacterium</taxon>
    </lineage>
</organism>
<feature type="chain" id="PRO_5015609219" description="IgGFc-binding protein N-terminal domain-containing protein" evidence="1">
    <location>
        <begin position="19"/>
        <end position="1655"/>
    </location>
</feature>
<dbReference type="Pfam" id="PF17517">
    <property type="entry name" value="IgGFc_binding"/>
    <property type="match status" value="1"/>
</dbReference>
<evidence type="ECO:0000259" key="2">
    <source>
        <dbReference type="Pfam" id="PF17517"/>
    </source>
</evidence>
<dbReference type="EMBL" id="CP020918">
    <property type="protein sequence ID" value="AWG21803.1"/>
    <property type="molecule type" value="Genomic_DNA"/>
</dbReference>
<dbReference type="NCBIfam" id="TIGR04131">
    <property type="entry name" value="Bac_Flav_CTERM"/>
    <property type="match status" value="1"/>
</dbReference>
<proteinExistence type="predicted"/>
<dbReference type="KEGG" id="ffa:FFWV33_09785"/>
<gene>
    <name evidence="3" type="ORF">FFWV33_09785</name>
</gene>
<dbReference type="Gene3D" id="4.10.1080.10">
    <property type="entry name" value="TSP type-3 repeat"/>
    <property type="match status" value="1"/>
</dbReference>
<sequence>MKKSVLALLFLLSLNSYAQFSTTHYIPPVTCNNNLAEDQYFYISTPSISPVNFKIIAIGGATVTGVVSNTLPYIYSIGTGSSTQLMTPKSTIGKLTNKGYIIEAENQVYVSMRLNSSRNTSSGYNHAGGIVSKGNSALGQTFRLGAMLNPVNTDGFLLNFGSILATDNNTTVTISNIPTGTLMTDGTTITGPITINLNKNESYVLAFENGTGSVSNSAKMIGALVQTDKPVVVNSGSFGGSNSTSLNGRDVGFDQIVSFEKTGKEYIFVKGAGTNDIERVQLIAQVDNTIVYINGSTTPFATLNAGQYADITGSSFTNGNLYVQTSEPVFAYQSIGGAANPANQNLFFVPPLNCTTPKIVDNIPLVDLIGSNSFSDNFLNIVTETGATVSINNSVLTSSPVPVSGSPGFERYTVNSLSGNISVKSTRQVYVSYFGKNGAATYGGYYSGFDTKPEIISNKITTTNSSCIPNVELNVNTISSYDSFQWFSNGVPISGQIANSFIPTTPGYYNVRGTVSNCPLSQPLFSDEIPVSECPTDQDGDGVNDNIDLDNDNDGITNCTESYGNQAINLTNSSSGTIAVGTYTTTFTGATTTSAAVSTTPFVGAADGTFVTQIPAGKDSFVKQKLTFSQPMSVALEYVTTANSTDLLNANAEYIINSDTNKTITVSNPSNQLLIDTNYDGIYESGVTQYSSFEIRFRLNAVVPLPAGTGDFRFSSYLTNTISITHKNLTDSDANISTFKLIATCVPIDSDGDGKADQVDTDSDNDGILDNIEAQVNNAVSITNADTNKDGIDNAFGSGFTPVDTDGDGIPDYLDLDSDNDGINDIEESGTNATNKDIDNDGIMNYRELDSDNDLCLDVIEAGFLDPNNDGILGNSPVTVNTKGQVTSAVGYTTPNNNYKTAAPIIITNQPNAPATCELQQAIIPVVANGDSYQWQVSSNGTTWTAITNGTTYSNATTNQLNVNSVTTAMNGYKYRVFINRIGNSCGLLSSETTLTVYPIPTVNDITLIQCDDDLDGITAFNLTEKNNIISANSTAETFTYYKTQTAATNADSSQLIPNPLSYTNTTPLLMQVWARVVNANNCFSVAEMALKVVATQVPATFNRSFVTCDDELDINGLNNVNNNKRDGVSAFNFSSAENDIKALLPSTGNYSITFYRNEADALSEQNKITSTTNYRNIGYPNQQQIWGRVDSDTDNSCYGFGPYITLTVEQLPTANPVTIARQCDDNQDGIFIFNTATLENTLVNGQINVTATYFDAMNNPLKDANGLLISSRFPATFSTKSQTIKAVLTNNTSSKCFDDTLITFTVDVLPQAFSVPTSLTTVCDDELDPVNQDGRYSFNTSTFESTIIGSQTGMVVSYTDQNGNLLSSPLPNPFNTNTQNITATVTNPINPNCTATTVIPFIINPLPQISLNADGTEDELICSNLPTFFVQLNAGILDGSPETNYNFKWSRDGIVLPTETNPTLDVNTKGIYTVTVSFKTTGCERTRTIVVTPSDIAKISTIDIEDMTDINTVIVNVTGTGNYVYSLDDANTFFQESNIFVNVPSGIHDVYIKDVNGCGTVSQRISVIGLPKFFTPNNDGYNDYWNVQGIDSTFNANTVIYIFDRYGKLLKQLNPLDQGWDGTYNNKPLPSDDYWYTVKLEDGRAAKGHFSLKR</sequence>
<feature type="signal peptide" evidence="1">
    <location>
        <begin position="1"/>
        <end position="18"/>
    </location>
</feature>
<reference evidence="3 4" key="1">
    <citation type="submission" date="2017-04" db="EMBL/GenBank/DDBJ databases">
        <title>Compelte genome sequence of WV33.</title>
        <authorList>
            <person name="Lee P.C."/>
        </authorList>
    </citation>
    <scope>NUCLEOTIDE SEQUENCE [LARGE SCALE GENOMIC DNA]</scope>
    <source>
        <strain evidence="3 4">WV33</strain>
    </source>
</reference>
<keyword evidence="1" id="KW-0732">Signal</keyword>
<dbReference type="InterPro" id="IPR035234">
    <property type="entry name" value="IgGFc-bd_N"/>
</dbReference>